<proteinExistence type="predicted"/>
<keyword evidence="3" id="KW-1185">Reference proteome</keyword>
<protein>
    <submittedName>
        <fullName evidence="2">Uncharacterized protein</fullName>
    </submittedName>
</protein>
<dbReference type="InParanoid" id="A0A2J6T6L5"/>
<gene>
    <name evidence="2" type="ORF">K444DRAFT_630364</name>
</gene>
<dbReference type="GeneID" id="36591275"/>
<evidence type="ECO:0000256" key="1">
    <source>
        <dbReference type="SAM" id="MobiDB-lite"/>
    </source>
</evidence>
<dbReference type="Proteomes" id="UP000235371">
    <property type="component" value="Unassembled WGS sequence"/>
</dbReference>
<accession>A0A2J6T6L5</accession>
<name>A0A2J6T6L5_9HELO</name>
<dbReference type="AlphaFoldDB" id="A0A2J6T6L5"/>
<evidence type="ECO:0000313" key="2">
    <source>
        <dbReference type="EMBL" id="PMD58654.1"/>
    </source>
</evidence>
<dbReference type="RefSeq" id="XP_024735558.1">
    <property type="nucleotide sequence ID" value="XM_024883198.1"/>
</dbReference>
<dbReference type="EMBL" id="KZ613817">
    <property type="protein sequence ID" value="PMD58654.1"/>
    <property type="molecule type" value="Genomic_DNA"/>
</dbReference>
<reference evidence="2 3" key="1">
    <citation type="submission" date="2016-04" db="EMBL/GenBank/DDBJ databases">
        <title>A degradative enzymes factory behind the ericoid mycorrhizal symbiosis.</title>
        <authorList>
            <consortium name="DOE Joint Genome Institute"/>
            <person name="Martino E."/>
            <person name="Morin E."/>
            <person name="Grelet G."/>
            <person name="Kuo A."/>
            <person name="Kohler A."/>
            <person name="Daghino S."/>
            <person name="Barry K."/>
            <person name="Choi C."/>
            <person name="Cichocki N."/>
            <person name="Clum A."/>
            <person name="Copeland A."/>
            <person name="Hainaut M."/>
            <person name="Haridas S."/>
            <person name="Labutti K."/>
            <person name="Lindquist E."/>
            <person name="Lipzen A."/>
            <person name="Khouja H.-R."/>
            <person name="Murat C."/>
            <person name="Ohm R."/>
            <person name="Olson A."/>
            <person name="Spatafora J."/>
            <person name="Veneault-Fourrey C."/>
            <person name="Henrissat B."/>
            <person name="Grigoriev I."/>
            <person name="Martin F."/>
            <person name="Perotto S."/>
        </authorList>
    </citation>
    <scope>NUCLEOTIDE SEQUENCE [LARGE SCALE GENOMIC DNA]</scope>
    <source>
        <strain evidence="2 3">E</strain>
    </source>
</reference>
<evidence type="ECO:0000313" key="3">
    <source>
        <dbReference type="Proteomes" id="UP000235371"/>
    </source>
</evidence>
<feature type="region of interest" description="Disordered" evidence="1">
    <location>
        <begin position="122"/>
        <end position="141"/>
    </location>
</feature>
<dbReference type="OrthoDB" id="10344554at2759"/>
<organism evidence="2 3">
    <name type="scientific">Hyaloscypha bicolor E</name>
    <dbReference type="NCBI Taxonomy" id="1095630"/>
    <lineage>
        <taxon>Eukaryota</taxon>
        <taxon>Fungi</taxon>
        <taxon>Dikarya</taxon>
        <taxon>Ascomycota</taxon>
        <taxon>Pezizomycotina</taxon>
        <taxon>Leotiomycetes</taxon>
        <taxon>Helotiales</taxon>
        <taxon>Hyaloscyphaceae</taxon>
        <taxon>Hyaloscypha</taxon>
        <taxon>Hyaloscypha bicolor</taxon>
    </lineage>
</organism>
<sequence length="155" mass="17346">MASESTSRLLRQRLIANSLNFHLNERVTANAPNVGAGGQVLPLTFKQWASVNTESKDNDLSAEVALTFDIVDYEIYLSGEQPFSLMYATRFRHLVNELRRGDRITFDFSANSADVPSFKEWTGRSREKSTGHRNAETSGHERHITAIGAYAKIPS</sequence>